<evidence type="ECO:0000256" key="3">
    <source>
        <dbReference type="SAM" id="MobiDB-lite"/>
    </source>
</evidence>
<evidence type="ECO:0000313" key="6">
    <source>
        <dbReference type="Proteomes" id="UP001279734"/>
    </source>
</evidence>
<evidence type="ECO:0000313" key="5">
    <source>
        <dbReference type="EMBL" id="GMH15464.1"/>
    </source>
</evidence>
<proteinExistence type="predicted"/>
<dbReference type="EMBL" id="BSYO01000015">
    <property type="protein sequence ID" value="GMH15464.1"/>
    <property type="molecule type" value="Genomic_DNA"/>
</dbReference>
<dbReference type="Gene3D" id="1.10.246.20">
    <property type="entry name" value="Coactivator CBP, KIX domain"/>
    <property type="match status" value="1"/>
</dbReference>
<dbReference type="Proteomes" id="UP001279734">
    <property type="component" value="Unassembled WGS sequence"/>
</dbReference>
<feature type="region of interest" description="Disordered" evidence="3">
    <location>
        <begin position="31"/>
        <end position="63"/>
    </location>
</feature>
<dbReference type="GO" id="GO:0031490">
    <property type="term" value="F:chromatin DNA binding"/>
    <property type="evidence" value="ECO:0007669"/>
    <property type="project" value="InterPro"/>
</dbReference>
<reference evidence="5" key="1">
    <citation type="submission" date="2023-05" db="EMBL/GenBank/DDBJ databases">
        <title>Nepenthes gracilis genome sequencing.</title>
        <authorList>
            <person name="Fukushima K."/>
        </authorList>
    </citation>
    <scope>NUCLEOTIDE SEQUENCE</scope>
    <source>
        <strain evidence="5">SING2019-196</strain>
    </source>
</reference>
<name>A0AAD3XSZ3_NEPGR</name>
<dbReference type="AlphaFoldDB" id="A0AAD3XSZ3"/>
<protein>
    <recommendedName>
        <fullName evidence="4">Mediator complex subunit 15 KIX domain-containing protein</fullName>
    </recommendedName>
</protein>
<keyword evidence="2" id="KW-0539">Nucleus</keyword>
<keyword evidence="6" id="KW-1185">Reference proteome</keyword>
<dbReference type="InterPro" id="IPR036529">
    <property type="entry name" value="KIX_dom_sf"/>
</dbReference>
<feature type="domain" description="Mediator complex subunit 15 KIX" evidence="4">
    <location>
        <begin position="2"/>
        <end position="36"/>
    </location>
</feature>
<dbReference type="GO" id="GO:0005634">
    <property type="term" value="C:nucleus"/>
    <property type="evidence" value="ECO:0007669"/>
    <property type="project" value="UniProtKB-SubCell"/>
</dbReference>
<evidence type="ECO:0000256" key="1">
    <source>
        <dbReference type="ARBA" id="ARBA00004123"/>
    </source>
</evidence>
<dbReference type="PANTHER" id="PTHR33137:SF4">
    <property type="entry name" value="MEDIATOR OF RNA POLYMERASE II TRANSCRIPTION SUBUNIT 15A-RELATED"/>
    <property type="match status" value="1"/>
</dbReference>
<organism evidence="5 6">
    <name type="scientific">Nepenthes gracilis</name>
    <name type="common">Slender pitcher plant</name>
    <dbReference type="NCBI Taxonomy" id="150966"/>
    <lineage>
        <taxon>Eukaryota</taxon>
        <taxon>Viridiplantae</taxon>
        <taxon>Streptophyta</taxon>
        <taxon>Embryophyta</taxon>
        <taxon>Tracheophyta</taxon>
        <taxon>Spermatophyta</taxon>
        <taxon>Magnoliopsida</taxon>
        <taxon>eudicotyledons</taxon>
        <taxon>Gunneridae</taxon>
        <taxon>Pentapetalae</taxon>
        <taxon>Caryophyllales</taxon>
        <taxon>Nepenthaceae</taxon>
        <taxon>Nepenthes</taxon>
    </lineage>
</organism>
<dbReference type="GO" id="GO:0003713">
    <property type="term" value="F:transcription coactivator activity"/>
    <property type="evidence" value="ECO:0007669"/>
    <property type="project" value="InterPro"/>
</dbReference>
<dbReference type="PANTHER" id="PTHR33137">
    <property type="entry name" value="MEDIATOR OF RNA POLYMERASE II TRANSCRIPTION SUBUNIT 15A-RELATED"/>
    <property type="match status" value="1"/>
</dbReference>
<comment type="subcellular location">
    <subcellularLocation>
        <location evidence="1">Nucleus</location>
    </subcellularLocation>
</comment>
<comment type="caution">
    <text evidence="5">The sequence shown here is derived from an EMBL/GenBank/DDBJ whole genome shotgun (WGS) entry which is preliminary data.</text>
</comment>
<evidence type="ECO:0000256" key="2">
    <source>
        <dbReference type="ARBA" id="ARBA00023242"/>
    </source>
</evidence>
<dbReference type="InterPro" id="IPR044661">
    <property type="entry name" value="MED15a/b/c-like"/>
</dbReference>
<dbReference type="Pfam" id="PF16987">
    <property type="entry name" value="KIX_2"/>
    <property type="match status" value="1"/>
</dbReference>
<accession>A0AAD3XSZ3</accession>
<evidence type="ECO:0000259" key="4">
    <source>
        <dbReference type="Pfam" id="PF16987"/>
    </source>
</evidence>
<sequence>MRFEEKIYTEATSQSDYLRKISLKMLKMESKSQNNVPNAIASNSTGMGKNQQDSASLDSTAQTGNTVDWQEEVYQKIKAMKELYYADLNEMYQKISLNCSSMILFLNNHRHSSLRS</sequence>
<dbReference type="InterPro" id="IPR036546">
    <property type="entry name" value="MED15_KIX"/>
</dbReference>
<gene>
    <name evidence="5" type="ORF">Nepgr_017305</name>
</gene>